<name>A0A5B8IYU0_9RHOB</name>
<organism evidence="2 3">
    <name type="scientific">Qingshengfaniella alkalisoli</name>
    <dbReference type="NCBI Taxonomy" id="2599296"/>
    <lineage>
        <taxon>Bacteria</taxon>
        <taxon>Pseudomonadati</taxon>
        <taxon>Pseudomonadota</taxon>
        <taxon>Alphaproteobacteria</taxon>
        <taxon>Rhodobacterales</taxon>
        <taxon>Paracoccaceae</taxon>
        <taxon>Qingshengfaniella</taxon>
    </lineage>
</organism>
<keyword evidence="2" id="KW-0808">Transferase</keyword>
<dbReference type="SUPFAM" id="SSF53271">
    <property type="entry name" value="PRTase-like"/>
    <property type="match status" value="1"/>
</dbReference>
<evidence type="ECO:0000313" key="2">
    <source>
        <dbReference type="EMBL" id="QDY70743.1"/>
    </source>
</evidence>
<dbReference type="Proteomes" id="UP000318483">
    <property type="component" value="Plasmid unnamed2"/>
</dbReference>
<sequence length="228" mass="24729">MEISPQDYWQHVYPDSLETGILNTSSFAASLPDDRRLLLPIRTLPGGQNKGVASLILNQASFEVLDTLADFVADQLYAHDPQVVIGVPTLGLPLAEAVARRLGHTRIVPLSTSRKFWYDPDLSQPLGSITSPDQAKTLYIDPRMMSLLDGTRVAVVDDVLSSGKSIASVLALLGKINLRPVAIGCAMLQSRRWENVVGNIPTVSAIATPLLQRSGKSWTEAEDQKTTG</sequence>
<dbReference type="Gene3D" id="3.40.50.2020">
    <property type="match status" value="1"/>
</dbReference>
<dbReference type="InterPro" id="IPR029057">
    <property type="entry name" value="PRTase-like"/>
</dbReference>
<dbReference type="RefSeq" id="WP_146366159.1">
    <property type="nucleotide sequence ID" value="NZ_CP042263.1"/>
</dbReference>
<evidence type="ECO:0000313" key="3">
    <source>
        <dbReference type="Proteomes" id="UP000318483"/>
    </source>
</evidence>
<feature type="domain" description="Phosphoribosyltransferase" evidence="1">
    <location>
        <begin position="58"/>
        <end position="196"/>
    </location>
</feature>
<accession>A0A5B8IYU0</accession>
<dbReference type="EMBL" id="CP042263">
    <property type="protein sequence ID" value="QDY70743.1"/>
    <property type="molecule type" value="Genomic_DNA"/>
</dbReference>
<protein>
    <submittedName>
        <fullName evidence="2">Phosphoribosyltransferase</fullName>
    </submittedName>
</protein>
<dbReference type="PANTHER" id="PTHR43218">
    <property type="entry name" value="PHOSPHORIBOSYLTRANSFERASE-RELATED"/>
    <property type="match status" value="1"/>
</dbReference>
<dbReference type="GO" id="GO:0016757">
    <property type="term" value="F:glycosyltransferase activity"/>
    <property type="evidence" value="ECO:0007669"/>
    <property type="project" value="UniProtKB-KW"/>
</dbReference>
<evidence type="ECO:0000259" key="1">
    <source>
        <dbReference type="Pfam" id="PF00156"/>
    </source>
</evidence>
<dbReference type="PANTHER" id="PTHR43218:SF1">
    <property type="entry name" value="PHOSPHORIBOSYLTRANSFERASE"/>
    <property type="match status" value="1"/>
</dbReference>
<geneLocation type="plasmid" evidence="2 3">
    <name>unnamed2</name>
</geneLocation>
<reference evidence="2 3" key="1">
    <citation type="submission" date="2019-07" db="EMBL/GenBank/DDBJ databases">
        <title>Litoreibacter alkalisoli sp. nov., isolated from saline-alkaline soil.</title>
        <authorList>
            <person name="Wang S."/>
            <person name="Xu L."/>
            <person name="Xing Y.-T."/>
            <person name="Sun J.-Q."/>
        </authorList>
    </citation>
    <scope>NUCLEOTIDE SEQUENCE [LARGE SCALE GENOMIC DNA]</scope>
    <source>
        <strain evidence="2 3">LN3S51</strain>
        <plasmid evidence="2 3">unnamed2</plasmid>
    </source>
</reference>
<keyword evidence="2" id="KW-0328">Glycosyltransferase</keyword>
<gene>
    <name evidence="2" type="ORF">FPZ52_13580</name>
</gene>
<keyword evidence="3" id="KW-1185">Reference proteome</keyword>
<dbReference type="KEGG" id="lit:FPZ52_13580"/>
<dbReference type="CDD" id="cd06223">
    <property type="entry name" value="PRTases_typeI"/>
    <property type="match status" value="1"/>
</dbReference>
<dbReference type="OrthoDB" id="7060065at2"/>
<dbReference type="NCBIfam" id="NF004689">
    <property type="entry name" value="PRK06031.1"/>
    <property type="match status" value="1"/>
</dbReference>
<dbReference type="Pfam" id="PF00156">
    <property type="entry name" value="Pribosyltran"/>
    <property type="match status" value="1"/>
</dbReference>
<proteinExistence type="predicted"/>
<dbReference type="AlphaFoldDB" id="A0A5B8IYU0"/>
<keyword evidence="2" id="KW-0614">Plasmid</keyword>
<dbReference type="InterPro" id="IPR000836">
    <property type="entry name" value="PRTase_dom"/>
</dbReference>